<dbReference type="PANTHER" id="PTHR45947:SF3">
    <property type="entry name" value="SULFOQUINOVOSYL TRANSFERASE SQD2"/>
    <property type="match status" value="1"/>
</dbReference>
<dbReference type="AlphaFoldDB" id="E6SEU4"/>
<evidence type="ECO:0000256" key="4">
    <source>
        <dbReference type="SAM" id="MobiDB-lite"/>
    </source>
</evidence>
<dbReference type="InterPro" id="IPR050194">
    <property type="entry name" value="Glycosyltransferase_grp1"/>
</dbReference>
<keyword evidence="3 8" id="KW-0808">Transferase</keyword>
<dbReference type="KEGG" id="ica:Intca_1183"/>
<feature type="region of interest" description="Disordered" evidence="4">
    <location>
        <begin position="393"/>
        <end position="419"/>
    </location>
</feature>
<dbReference type="eggNOG" id="COG0438">
    <property type="taxonomic scope" value="Bacteria"/>
</dbReference>
<dbReference type="GO" id="GO:1901137">
    <property type="term" value="P:carbohydrate derivative biosynthetic process"/>
    <property type="evidence" value="ECO:0007669"/>
    <property type="project" value="UniProtKB-ARBA"/>
</dbReference>
<sequence length="706" mass="75369">MSHSAVVDAWRERERALRVRGHDVVTLSAAEWDEGGSTVRLAPRVGEAVTGVRTIGRHPALFLYDPRPIWRALGQAWDVIDIHEEPFALSTAEVLAVRAVRRCRAPYVLYSAQNLDKTYPVPFRWLERWALRHAAGVSVCNSEAGRIVERKGLSGTATLIPLGIDLARFSPTRATEGEADPGPHEPPAAARDLDDPVRDELLFRSGARRTEQPTVVRVGYVGRLAAHKGVSVLVEAVAADERLTLRIAGQGPAAAGLRSQVQARGATGRVELTGSVDQADLPDFYRSVDVLAVPSLTTRSWVEQFGRVAVEAMACGTPVVASDSGALPDVVGDAGLLVPPGDAAALRDALLRVGTDPALARRLRSAGLARATDTSWTSVAALQEGLYRAALGPAGATHDPAGATPDPPGATPDPAGATAETRPVDIVVVAYGVADLLRSTLEPLHDESVLVVDNSSSPEVRAVCSALGVRYVDPGHNGGFAAGVNVGLRERRSADSDVLLLNPDARIEPSGIRLLAEALRARPDLASVSPRLLAPDGDEERVLWPFPTPRGAWLDAVGLGRHRRGEFAIGAVLLLRAEAISAIGGFDESFFLYAEETDWAYRAARRGWHHAVVPTVTATHVGAGTSGDATRREVRFHAGQERYYRKHFGAPGWQAARLAQLAGSAVRSLRSGREGRLARERFITYLRGPLRVESDVTPPGDAGATS</sequence>
<evidence type="ECO:0000259" key="5">
    <source>
        <dbReference type="Pfam" id="PF00534"/>
    </source>
</evidence>
<dbReference type="Pfam" id="PF00535">
    <property type="entry name" value="Glycos_transf_2"/>
    <property type="match status" value="1"/>
</dbReference>
<evidence type="ECO:0000313" key="9">
    <source>
        <dbReference type="Proteomes" id="UP000008914"/>
    </source>
</evidence>
<dbReference type="STRING" id="710696.Intca_1183"/>
<evidence type="ECO:0000259" key="6">
    <source>
        <dbReference type="Pfam" id="PF00535"/>
    </source>
</evidence>
<dbReference type="Gene3D" id="3.40.50.2000">
    <property type="entry name" value="Glycogen Phosphorylase B"/>
    <property type="match status" value="2"/>
</dbReference>
<dbReference type="InterPro" id="IPR028098">
    <property type="entry name" value="Glyco_trans_4-like_N"/>
</dbReference>
<dbReference type="PANTHER" id="PTHR45947">
    <property type="entry name" value="SULFOQUINOVOSYL TRANSFERASE SQD2"/>
    <property type="match status" value="1"/>
</dbReference>
<dbReference type="Proteomes" id="UP000008914">
    <property type="component" value="Chromosome"/>
</dbReference>
<dbReference type="Pfam" id="PF13439">
    <property type="entry name" value="Glyco_transf_4"/>
    <property type="match status" value="1"/>
</dbReference>
<feature type="domain" description="Glycosyltransferase subfamily 4-like N-terminal" evidence="7">
    <location>
        <begin position="15"/>
        <end position="168"/>
    </location>
</feature>
<evidence type="ECO:0000259" key="7">
    <source>
        <dbReference type="Pfam" id="PF13439"/>
    </source>
</evidence>
<keyword evidence="2" id="KW-0328">Glycosyltransferase</keyword>
<dbReference type="CDD" id="cd03801">
    <property type="entry name" value="GT4_PimA-like"/>
    <property type="match status" value="1"/>
</dbReference>
<dbReference type="eggNOG" id="COG1216">
    <property type="taxonomic scope" value="Bacteria"/>
</dbReference>
<feature type="domain" description="Glycosyltransferase 2-like" evidence="6">
    <location>
        <begin position="426"/>
        <end position="531"/>
    </location>
</feature>
<dbReference type="CDD" id="cd04186">
    <property type="entry name" value="GT_2_like_c"/>
    <property type="match status" value="1"/>
</dbReference>
<keyword evidence="9" id="KW-1185">Reference proteome</keyword>
<name>E6SEU4_INTC7</name>
<evidence type="ECO:0000313" key="8">
    <source>
        <dbReference type="EMBL" id="ADU47701.1"/>
    </source>
</evidence>
<dbReference type="RefSeq" id="WP_013492017.1">
    <property type="nucleotide sequence ID" value="NC_014830.1"/>
</dbReference>
<dbReference type="EMBL" id="CP002343">
    <property type="protein sequence ID" value="ADU47701.1"/>
    <property type="molecule type" value="Genomic_DNA"/>
</dbReference>
<feature type="region of interest" description="Disordered" evidence="4">
    <location>
        <begin position="173"/>
        <end position="192"/>
    </location>
</feature>
<dbReference type="GO" id="GO:0016758">
    <property type="term" value="F:hexosyltransferase activity"/>
    <property type="evidence" value="ECO:0007669"/>
    <property type="project" value="TreeGrafter"/>
</dbReference>
<proteinExistence type="predicted"/>
<evidence type="ECO:0000256" key="3">
    <source>
        <dbReference type="ARBA" id="ARBA00022679"/>
    </source>
</evidence>
<dbReference type="Pfam" id="PF00534">
    <property type="entry name" value="Glycos_transf_1"/>
    <property type="match status" value="1"/>
</dbReference>
<dbReference type="InterPro" id="IPR029044">
    <property type="entry name" value="Nucleotide-diphossugar_trans"/>
</dbReference>
<dbReference type="SUPFAM" id="SSF53756">
    <property type="entry name" value="UDP-Glycosyltransferase/glycogen phosphorylase"/>
    <property type="match status" value="1"/>
</dbReference>
<dbReference type="InterPro" id="IPR001173">
    <property type="entry name" value="Glyco_trans_2-like"/>
</dbReference>
<dbReference type="HOGENOM" id="CLU_421402_0_0_11"/>
<evidence type="ECO:0000256" key="2">
    <source>
        <dbReference type="ARBA" id="ARBA00022676"/>
    </source>
</evidence>
<feature type="domain" description="Glycosyl transferase family 1" evidence="5">
    <location>
        <begin position="218"/>
        <end position="367"/>
    </location>
</feature>
<dbReference type="SUPFAM" id="SSF53448">
    <property type="entry name" value="Nucleotide-diphospho-sugar transferases"/>
    <property type="match status" value="1"/>
</dbReference>
<dbReference type="Gene3D" id="3.90.550.10">
    <property type="entry name" value="Spore Coat Polysaccharide Biosynthesis Protein SpsA, Chain A"/>
    <property type="match status" value="1"/>
</dbReference>
<protein>
    <recommendedName>
        <fullName evidence="1">D-inositol 3-phosphate glycosyltransferase</fullName>
    </recommendedName>
</protein>
<accession>E6SEU4</accession>
<evidence type="ECO:0000256" key="1">
    <source>
        <dbReference type="ARBA" id="ARBA00021292"/>
    </source>
</evidence>
<gene>
    <name evidence="8" type="ordered locus">Intca_1183</name>
</gene>
<dbReference type="InterPro" id="IPR001296">
    <property type="entry name" value="Glyco_trans_1"/>
</dbReference>
<organism evidence="8 9">
    <name type="scientific">Intrasporangium calvum (strain ATCC 23552 / DSM 43043 / JCM 3097 / NBRC 12989 / NCIMB 10167 / NRRL B-3866 / 7 KIP)</name>
    <dbReference type="NCBI Taxonomy" id="710696"/>
    <lineage>
        <taxon>Bacteria</taxon>
        <taxon>Bacillati</taxon>
        <taxon>Actinomycetota</taxon>
        <taxon>Actinomycetes</taxon>
        <taxon>Micrococcales</taxon>
        <taxon>Intrasporangiaceae</taxon>
        <taxon>Intrasporangium</taxon>
    </lineage>
</organism>
<reference evidence="8 9" key="1">
    <citation type="journal article" date="2010" name="Stand. Genomic Sci.">
        <title>Complete genome sequence of Intrasporangium calvum type strain (7 KIP).</title>
        <authorList>
            <person name="Del Rio T.G."/>
            <person name="Chertkov O."/>
            <person name="Yasawong M."/>
            <person name="Lucas S."/>
            <person name="Deshpande S."/>
            <person name="Cheng J.F."/>
            <person name="Detter C."/>
            <person name="Tapia R."/>
            <person name="Han C."/>
            <person name="Goodwin L."/>
            <person name="Pitluck S."/>
            <person name="Liolios K."/>
            <person name="Ivanova N."/>
            <person name="Mavromatis K."/>
            <person name="Pati A."/>
            <person name="Chen A."/>
            <person name="Palaniappan K."/>
            <person name="Land M."/>
            <person name="Hauser L."/>
            <person name="Chang Y.J."/>
            <person name="Jeffries C.D."/>
            <person name="Rohde M."/>
            <person name="Pukall R."/>
            <person name="Sikorski J."/>
            <person name="Goker M."/>
            <person name="Woyke T."/>
            <person name="Bristow J."/>
            <person name="Eisen J.A."/>
            <person name="Markowitz V."/>
            <person name="Hugenholtz P."/>
            <person name="Kyrpides N.C."/>
            <person name="Klenk H.P."/>
            <person name="Lapidus A."/>
        </authorList>
    </citation>
    <scope>NUCLEOTIDE SEQUENCE [LARGE SCALE GENOMIC DNA]</scope>
    <source>
        <strain evidence="9">ATCC 23552 / DSM 43043 / JCM 3097 / NBRC 12989 / 7 KIP</strain>
    </source>
</reference>